<evidence type="ECO:0000256" key="13">
    <source>
        <dbReference type="ARBA" id="ARBA00023004"/>
    </source>
</evidence>
<evidence type="ECO:0000256" key="14">
    <source>
        <dbReference type="ARBA" id="ARBA00023015"/>
    </source>
</evidence>
<dbReference type="EMBL" id="OZ022405">
    <property type="protein sequence ID" value="CAK9435975.1"/>
    <property type="molecule type" value="Genomic_DNA"/>
</dbReference>
<evidence type="ECO:0000256" key="6">
    <source>
        <dbReference type="ARBA" id="ARBA00015153"/>
    </source>
</evidence>
<evidence type="ECO:0000256" key="5">
    <source>
        <dbReference type="ARBA" id="ARBA00013246"/>
    </source>
</evidence>
<evidence type="ECO:0000256" key="11">
    <source>
        <dbReference type="ARBA" id="ARBA00022964"/>
    </source>
</evidence>
<keyword evidence="8 19" id="KW-0863">Zinc-finger</keyword>
<reference evidence="22 23" key="1">
    <citation type="submission" date="2024-03" db="EMBL/GenBank/DDBJ databases">
        <authorList>
            <person name="Brejova B."/>
        </authorList>
    </citation>
    <scope>NUCLEOTIDE SEQUENCE [LARGE SCALE GENOMIC DNA]</scope>
    <source>
        <strain evidence="22 23">CBS 14171</strain>
    </source>
</reference>
<keyword evidence="16" id="KW-0539">Nucleus</keyword>
<dbReference type="InterPro" id="IPR019787">
    <property type="entry name" value="Znf_PHD-finger"/>
</dbReference>
<comment type="cofactor">
    <cofactor evidence="1">
        <name>Fe(2+)</name>
        <dbReference type="ChEBI" id="CHEBI:29033"/>
    </cofactor>
</comment>
<keyword evidence="23" id="KW-1185">Reference proteome</keyword>
<evidence type="ECO:0000256" key="18">
    <source>
        <dbReference type="ARBA" id="ARBA00047915"/>
    </source>
</evidence>
<evidence type="ECO:0000259" key="20">
    <source>
        <dbReference type="PROSITE" id="PS50016"/>
    </source>
</evidence>
<dbReference type="InterPro" id="IPR019786">
    <property type="entry name" value="Zinc_finger_PHD-type_CS"/>
</dbReference>
<dbReference type="RefSeq" id="XP_066827507.1">
    <property type="nucleotide sequence ID" value="XM_066976049.1"/>
</dbReference>
<dbReference type="Proteomes" id="UP001497383">
    <property type="component" value="Chromosome 1"/>
</dbReference>
<comment type="similarity">
    <text evidence="4">Belongs to the JHDM1 histone demethylase family.</text>
</comment>
<dbReference type="Gene3D" id="2.60.120.650">
    <property type="entry name" value="Cupin"/>
    <property type="match status" value="1"/>
</dbReference>
<dbReference type="PROSITE" id="PS50016">
    <property type="entry name" value="ZF_PHD_2"/>
    <property type="match status" value="1"/>
</dbReference>
<keyword evidence="13" id="KW-0408">Iron</keyword>
<accession>A0ABP0ZJ33</accession>
<dbReference type="InterPro" id="IPR041667">
    <property type="entry name" value="Cupin_8"/>
</dbReference>
<dbReference type="InterPro" id="IPR011011">
    <property type="entry name" value="Znf_FYVE_PHD"/>
</dbReference>
<dbReference type="InterPro" id="IPR041070">
    <property type="entry name" value="JHD"/>
</dbReference>
<proteinExistence type="inferred from homology"/>
<evidence type="ECO:0000256" key="19">
    <source>
        <dbReference type="PROSITE-ProRule" id="PRU00146"/>
    </source>
</evidence>
<evidence type="ECO:0000256" key="8">
    <source>
        <dbReference type="ARBA" id="ARBA00022771"/>
    </source>
</evidence>
<evidence type="ECO:0000256" key="7">
    <source>
        <dbReference type="ARBA" id="ARBA00022723"/>
    </source>
</evidence>
<organism evidence="22 23">
    <name type="scientific">Lodderomyces beijingensis</name>
    <dbReference type="NCBI Taxonomy" id="1775926"/>
    <lineage>
        <taxon>Eukaryota</taxon>
        <taxon>Fungi</taxon>
        <taxon>Dikarya</taxon>
        <taxon>Ascomycota</taxon>
        <taxon>Saccharomycotina</taxon>
        <taxon>Pichiomycetes</taxon>
        <taxon>Debaryomycetaceae</taxon>
        <taxon>Candida/Lodderomyces clade</taxon>
        <taxon>Lodderomyces</taxon>
    </lineage>
</organism>
<feature type="domain" description="PHD-type" evidence="20">
    <location>
        <begin position="4"/>
        <end position="61"/>
    </location>
</feature>
<dbReference type="Pfam" id="PF00628">
    <property type="entry name" value="PHD"/>
    <property type="match status" value="1"/>
</dbReference>
<keyword evidence="14" id="KW-0805">Transcription regulation</keyword>
<dbReference type="EC" id="1.14.11.27" evidence="5"/>
<comment type="function">
    <text evidence="2">Histone demethylase that specifically demethylates 'Lys-36' of histone H3, thereby playing a central role in histone code.</text>
</comment>
<dbReference type="PROSITE" id="PS01359">
    <property type="entry name" value="ZF_PHD_1"/>
    <property type="match status" value="1"/>
</dbReference>
<dbReference type="SMART" id="SM00249">
    <property type="entry name" value="PHD"/>
    <property type="match status" value="1"/>
</dbReference>
<dbReference type="InterPro" id="IPR003347">
    <property type="entry name" value="JmjC_dom"/>
</dbReference>
<evidence type="ECO:0000256" key="16">
    <source>
        <dbReference type="ARBA" id="ARBA00023242"/>
    </source>
</evidence>
<dbReference type="PROSITE" id="PS51184">
    <property type="entry name" value="JMJC"/>
    <property type="match status" value="1"/>
</dbReference>
<dbReference type="GeneID" id="92205765"/>
<comment type="catalytic activity">
    <reaction evidence="18">
        <text>N(6),N(6)-dimethyl-L-lysyl(36)-[histone H3] + 2 2-oxoglutarate + 2 O2 = L-lysyl(36)-[histone H3] + 2 formaldehyde + 2 succinate + 2 CO2</text>
        <dbReference type="Rhea" id="RHEA:42032"/>
        <dbReference type="Rhea" id="RHEA-COMP:9785"/>
        <dbReference type="Rhea" id="RHEA-COMP:9787"/>
        <dbReference type="ChEBI" id="CHEBI:15379"/>
        <dbReference type="ChEBI" id="CHEBI:16526"/>
        <dbReference type="ChEBI" id="CHEBI:16810"/>
        <dbReference type="ChEBI" id="CHEBI:16842"/>
        <dbReference type="ChEBI" id="CHEBI:29969"/>
        <dbReference type="ChEBI" id="CHEBI:30031"/>
        <dbReference type="ChEBI" id="CHEBI:61976"/>
        <dbReference type="EC" id="1.14.11.27"/>
    </reaction>
</comment>
<evidence type="ECO:0000256" key="3">
    <source>
        <dbReference type="ARBA" id="ARBA00004123"/>
    </source>
</evidence>
<dbReference type="SUPFAM" id="SSF51197">
    <property type="entry name" value="Clavaminate synthase-like"/>
    <property type="match status" value="1"/>
</dbReference>
<name>A0ABP0ZJ33_9ASCO</name>
<dbReference type="Pfam" id="PF17811">
    <property type="entry name" value="JHD"/>
    <property type="match status" value="1"/>
</dbReference>
<dbReference type="InterPro" id="IPR050690">
    <property type="entry name" value="JHDM1_Histone_Demethylase"/>
</dbReference>
<evidence type="ECO:0000256" key="9">
    <source>
        <dbReference type="ARBA" id="ARBA00022833"/>
    </source>
</evidence>
<dbReference type="SMART" id="SM00558">
    <property type="entry name" value="JmjC"/>
    <property type="match status" value="1"/>
</dbReference>
<dbReference type="CDD" id="cd15517">
    <property type="entry name" value="PHD_TCF19_like"/>
    <property type="match status" value="1"/>
</dbReference>
<dbReference type="Pfam" id="PF13621">
    <property type="entry name" value="Cupin_8"/>
    <property type="match status" value="1"/>
</dbReference>
<evidence type="ECO:0000313" key="23">
    <source>
        <dbReference type="Proteomes" id="UP001497383"/>
    </source>
</evidence>
<gene>
    <name evidence="22" type="ORF">LODBEIA_P05690</name>
</gene>
<keyword evidence="12" id="KW-0560">Oxidoreductase</keyword>
<evidence type="ECO:0000313" key="22">
    <source>
        <dbReference type="EMBL" id="CAK9435975.1"/>
    </source>
</evidence>
<keyword evidence="11" id="KW-0223">Dioxygenase</keyword>
<keyword evidence="15" id="KW-0804">Transcription</keyword>
<dbReference type="InterPro" id="IPR001965">
    <property type="entry name" value="Znf_PHD"/>
</dbReference>
<dbReference type="PANTHER" id="PTHR23123">
    <property type="entry name" value="PHD/F-BOX CONTAINING PROTEIN"/>
    <property type="match status" value="1"/>
</dbReference>
<evidence type="ECO:0000256" key="4">
    <source>
        <dbReference type="ARBA" id="ARBA00008037"/>
    </source>
</evidence>
<keyword evidence="9" id="KW-0862">Zinc</keyword>
<protein>
    <recommendedName>
        <fullName evidence="6">JmjC domain-containing histone demethylation protein 1</fullName>
        <ecNumber evidence="5">1.14.11.27</ecNumber>
    </recommendedName>
    <alternativeName>
        <fullName evidence="17">[Histone-H3]-lysine-36 demethylase 1</fullName>
    </alternativeName>
</protein>
<evidence type="ECO:0000256" key="15">
    <source>
        <dbReference type="ARBA" id="ARBA00023163"/>
    </source>
</evidence>
<dbReference type="SUPFAM" id="SSF57903">
    <property type="entry name" value="FYVE/PHD zinc finger"/>
    <property type="match status" value="1"/>
</dbReference>
<evidence type="ECO:0000256" key="1">
    <source>
        <dbReference type="ARBA" id="ARBA00001954"/>
    </source>
</evidence>
<sequence>MRSTDICPICVGGEDPQESSQSVTWIQCSPCKQWFHALCLKIPEYEIGRFVSYHCAECTKQHGPSVLKRESKRARISIDYVALNEGETIAINRSSHFQLPNFLQFQSQPDIDIREEISKQDVLSTRMNKPVLIPKANLELVGMKLPLERSEITVDYIAKCCGDDTPVEVMDVVSQQGVSPSWKLKQWRDYFNTEEAHRDRIRNVISLEISKVDELGTAFTRPQVVRDLDLVDKVWDPNDDQERSKVTKYCLMSVKNCFTDFHIDFGGTSVYYAVLKGCKTFLMFPPTDENLELYTSWCLEPKQNFIWYPDHTIVKSSGEKIGKKKTQKISPRGGFKVTLQPGDLFLIPSGWIHSVHTPQDSIVIGGNYLTLKDMKMQLKIYDVERKTKVPTKFRFPMFNKVIWQSAAYYYNHQSQLIEDCGDWAVAVEVIDEWIRHLSDHCELSKTNQAARKGIPESTVGKPSEFLNSLREWKRVIHAKETRKEEKKEH</sequence>
<keyword evidence="10" id="KW-0156">Chromatin regulator</keyword>
<feature type="domain" description="JmjC" evidence="21">
    <location>
        <begin position="210"/>
        <end position="385"/>
    </location>
</feature>
<comment type="subcellular location">
    <subcellularLocation>
        <location evidence="3">Nucleus</location>
    </subcellularLocation>
</comment>
<evidence type="ECO:0000256" key="12">
    <source>
        <dbReference type="ARBA" id="ARBA00023002"/>
    </source>
</evidence>
<evidence type="ECO:0000259" key="21">
    <source>
        <dbReference type="PROSITE" id="PS51184"/>
    </source>
</evidence>
<evidence type="ECO:0000256" key="2">
    <source>
        <dbReference type="ARBA" id="ARBA00003909"/>
    </source>
</evidence>
<evidence type="ECO:0000256" key="17">
    <source>
        <dbReference type="ARBA" id="ARBA00031083"/>
    </source>
</evidence>
<evidence type="ECO:0000256" key="10">
    <source>
        <dbReference type="ARBA" id="ARBA00022853"/>
    </source>
</evidence>
<keyword evidence="7" id="KW-0479">Metal-binding</keyword>